<dbReference type="Gene3D" id="2.130.10.10">
    <property type="entry name" value="YVTN repeat-like/Quinoprotein amine dehydrogenase"/>
    <property type="match status" value="2"/>
</dbReference>
<dbReference type="STRING" id="1353009.A0A1Y2I849"/>
<dbReference type="PANTHER" id="PTHR19857:SF8">
    <property type="entry name" value="ANGIO-ASSOCIATED MIGRATORY CELL PROTEIN"/>
    <property type="match status" value="1"/>
</dbReference>
<keyword evidence="1 3" id="KW-0853">WD repeat</keyword>
<dbReference type="InterPro" id="IPR001680">
    <property type="entry name" value="WD40_rpt"/>
</dbReference>
<sequence>TFNTDGTQLATAGFDNRVCLWSVEMGKPLHSIHADVPILSLVWLPKTGNILLCGAQDGSIASLKIGQDFVDATGGWAHWCPVERLAVEDAHAGRVASGAHDELYIWAVGQGEWARLAALPRPTDTLTSKDRNVIVTSIHWMSTEQTLLATYMFHGVVLYDTASWSIICAFNVNGVIADASLRPGDTEIALSNASLGFDIYSLKSGSPQYFLPTEVKHRRAIPVLFNHGGNTLVGGSTTGEVFVWEINTRRRHQTLHLLGKLSVIATDTSHAGPQIT</sequence>
<feature type="non-terminal residue" evidence="4">
    <location>
        <position position="1"/>
    </location>
</feature>
<organism evidence="4 5">
    <name type="scientific">Trametes coccinea (strain BRFM310)</name>
    <name type="common">Pycnoporus coccineus</name>
    <dbReference type="NCBI Taxonomy" id="1353009"/>
    <lineage>
        <taxon>Eukaryota</taxon>
        <taxon>Fungi</taxon>
        <taxon>Dikarya</taxon>
        <taxon>Basidiomycota</taxon>
        <taxon>Agaricomycotina</taxon>
        <taxon>Agaricomycetes</taxon>
        <taxon>Polyporales</taxon>
        <taxon>Polyporaceae</taxon>
        <taxon>Trametes</taxon>
    </lineage>
</organism>
<gene>
    <name evidence="4" type="ORF">PYCCODRAFT_1378969</name>
</gene>
<dbReference type="Proteomes" id="UP000193067">
    <property type="component" value="Unassembled WGS sequence"/>
</dbReference>
<proteinExistence type="predicted"/>
<dbReference type="InterPro" id="IPR036322">
    <property type="entry name" value="WD40_repeat_dom_sf"/>
</dbReference>
<feature type="repeat" description="WD" evidence="3">
    <location>
        <begin position="1"/>
        <end position="31"/>
    </location>
</feature>
<dbReference type="OrthoDB" id="3238562at2759"/>
<dbReference type="InterPro" id="IPR051179">
    <property type="entry name" value="WD_repeat_multifunction"/>
</dbReference>
<accession>A0A1Y2I849</accession>
<dbReference type="SUPFAM" id="SSF50978">
    <property type="entry name" value="WD40 repeat-like"/>
    <property type="match status" value="1"/>
</dbReference>
<evidence type="ECO:0000256" key="2">
    <source>
        <dbReference type="ARBA" id="ARBA00022737"/>
    </source>
</evidence>
<name>A0A1Y2I849_TRAC3</name>
<dbReference type="PROSITE" id="PS50082">
    <property type="entry name" value="WD_REPEATS_2"/>
    <property type="match status" value="1"/>
</dbReference>
<dbReference type="Pfam" id="PF00400">
    <property type="entry name" value="WD40"/>
    <property type="match status" value="1"/>
</dbReference>
<evidence type="ECO:0000256" key="1">
    <source>
        <dbReference type="ARBA" id="ARBA00022574"/>
    </source>
</evidence>
<dbReference type="InterPro" id="IPR015943">
    <property type="entry name" value="WD40/YVTN_repeat-like_dom_sf"/>
</dbReference>
<evidence type="ECO:0000313" key="5">
    <source>
        <dbReference type="Proteomes" id="UP000193067"/>
    </source>
</evidence>
<evidence type="ECO:0000256" key="3">
    <source>
        <dbReference type="PROSITE-ProRule" id="PRU00221"/>
    </source>
</evidence>
<dbReference type="PANTHER" id="PTHR19857">
    <property type="entry name" value="MITOCHONDRIAL DIVISION PROTEIN 1-RELATED"/>
    <property type="match status" value="1"/>
</dbReference>
<keyword evidence="2" id="KW-0677">Repeat</keyword>
<keyword evidence="5" id="KW-1185">Reference proteome</keyword>
<dbReference type="AlphaFoldDB" id="A0A1Y2I849"/>
<protein>
    <submittedName>
        <fullName evidence="4">WD40 repeat-like protein</fullName>
    </submittedName>
</protein>
<reference evidence="4 5" key="1">
    <citation type="journal article" date="2015" name="Biotechnol. Biofuels">
        <title>Enhanced degradation of softwood versus hardwood by the white-rot fungus Pycnoporus coccineus.</title>
        <authorList>
            <person name="Couturier M."/>
            <person name="Navarro D."/>
            <person name="Chevret D."/>
            <person name="Henrissat B."/>
            <person name="Piumi F."/>
            <person name="Ruiz-Duenas F.J."/>
            <person name="Martinez A.T."/>
            <person name="Grigoriev I.V."/>
            <person name="Riley R."/>
            <person name="Lipzen A."/>
            <person name="Berrin J.G."/>
            <person name="Master E.R."/>
            <person name="Rosso M.N."/>
        </authorList>
    </citation>
    <scope>NUCLEOTIDE SEQUENCE [LARGE SCALE GENOMIC DNA]</scope>
    <source>
        <strain evidence="4 5">BRFM310</strain>
    </source>
</reference>
<evidence type="ECO:0000313" key="4">
    <source>
        <dbReference type="EMBL" id="OSC96530.1"/>
    </source>
</evidence>
<dbReference type="EMBL" id="KZ084177">
    <property type="protein sequence ID" value="OSC96530.1"/>
    <property type="molecule type" value="Genomic_DNA"/>
</dbReference>